<accession>A0ABW4B3U5</accession>
<dbReference type="PRINTS" id="PR01715">
    <property type="entry name" value="FERRIBNDNGPP"/>
</dbReference>
<evidence type="ECO:0000256" key="2">
    <source>
        <dbReference type="ARBA" id="ARBA00008814"/>
    </source>
</evidence>
<comment type="similarity">
    <text evidence="2">Belongs to the bacterial solute-binding protein 8 family.</text>
</comment>
<proteinExistence type="inferred from homology"/>
<dbReference type="Gene3D" id="3.40.50.1980">
    <property type="entry name" value="Nitrogenase molybdenum iron protein domain"/>
    <property type="match status" value="2"/>
</dbReference>
<dbReference type="RefSeq" id="WP_377369569.1">
    <property type="nucleotide sequence ID" value="NZ_JBHTMN010000018.1"/>
</dbReference>
<keyword evidence="5 6" id="KW-0732">Signal</keyword>
<evidence type="ECO:0000256" key="3">
    <source>
        <dbReference type="ARBA" id="ARBA00022448"/>
    </source>
</evidence>
<dbReference type="SUPFAM" id="SSF53807">
    <property type="entry name" value="Helical backbone' metal receptor"/>
    <property type="match status" value="1"/>
</dbReference>
<gene>
    <name evidence="8" type="ORF">ACFQ45_16170</name>
</gene>
<dbReference type="PANTHER" id="PTHR30532">
    <property type="entry name" value="IRON III DICITRATE-BINDING PERIPLASMIC PROTEIN"/>
    <property type="match status" value="1"/>
</dbReference>
<evidence type="ECO:0000256" key="4">
    <source>
        <dbReference type="ARBA" id="ARBA00022496"/>
    </source>
</evidence>
<comment type="subcellular location">
    <subcellularLocation>
        <location evidence="1">Cell envelope</location>
    </subcellularLocation>
</comment>
<organism evidence="8 9">
    <name type="scientific">Rhodanobacter aciditrophus</name>
    <dbReference type="NCBI Taxonomy" id="1623218"/>
    <lineage>
        <taxon>Bacteria</taxon>
        <taxon>Pseudomonadati</taxon>
        <taxon>Pseudomonadota</taxon>
        <taxon>Gammaproteobacteria</taxon>
        <taxon>Lysobacterales</taxon>
        <taxon>Rhodanobacteraceae</taxon>
        <taxon>Rhodanobacter</taxon>
    </lineage>
</organism>
<keyword evidence="4" id="KW-0410">Iron transport</keyword>
<dbReference type="Proteomes" id="UP001597059">
    <property type="component" value="Unassembled WGS sequence"/>
</dbReference>
<feature type="signal peptide" evidence="6">
    <location>
        <begin position="1"/>
        <end position="26"/>
    </location>
</feature>
<evidence type="ECO:0000256" key="1">
    <source>
        <dbReference type="ARBA" id="ARBA00004196"/>
    </source>
</evidence>
<dbReference type="Pfam" id="PF01497">
    <property type="entry name" value="Peripla_BP_2"/>
    <property type="match status" value="1"/>
</dbReference>
<protein>
    <submittedName>
        <fullName evidence="8">ABC transporter substrate-binding protein</fullName>
    </submittedName>
</protein>
<feature type="chain" id="PRO_5045261315" evidence="6">
    <location>
        <begin position="27"/>
        <end position="306"/>
    </location>
</feature>
<sequence>MPNISASLKAIVSSIMALFISSSALAFTLEDNRTTHTFNHTPKRVVSLNWDLTEQVIELGIIPVGATEIQSYNEWVMQPPIPDQVPDVGTRAEPNLERIAALTPDVILATATQADIIPALEKIAPVVYLENYTADVNAGEVAIQQFVLLGKLFGQSELANQKIAELDNEFTRLKAQLTEAFGSDLPNVLPVRLSDESSVFLFTENSTSDYVLKRLGLTNPIPLPAAQWGVTQKRIDVLKDVTNGYVLNILPFPYWDKLNRSYLWKAMPFVREQRINSADPVWSYGGAMSLKYLAEGYTQSLLELAE</sequence>
<dbReference type="InterPro" id="IPR051313">
    <property type="entry name" value="Bact_iron-sidero_bind"/>
</dbReference>
<reference evidence="9" key="1">
    <citation type="journal article" date="2019" name="Int. J. Syst. Evol. Microbiol.">
        <title>The Global Catalogue of Microorganisms (GCM) 10K type strain sequencing project: providing services to taxonomists for standard genome sequencing and annotation.</title>
        <authorList>
            <consortium name="The Broad Institute Genomics Platform"/>
            <consortium name="The Broad Institute Genome Sequencing Center for Infectious Disease"/>
            <person name="Wu L."/>
            <person name="Ma J."/>
        </authorList>
    </citation>
    <scope>NUCLEOTIDE SEQUENCE [LARGE SCALE GENOMIC DNA]</scope>
    <source>
        <strain evidence="9">JCM 30774</strain>
    </source>
</reference>
<evidence type="ECO:0000259" key="7">
    <source>
        <dbReference type="PROSITE" id="PS50983"/>
    </source>
</evidence>
<keyword evidence="3" id="KW-0813">Transport</keyword>
<dbReference type="CDD" id="cd01146">
    <property type="entry name" value="FhuD"/>
    <property type="match status" value="1"/>
</dbReference>
<feature type="domain" description="Fe/B12 periplasmic-binding" evidence="7">
    <location>
        <begin position="44"/>
        <end position="306"/>
    </location>
</feature>
<name>A0ABW4B3U5_9GAMM</name>
<evidence type="ECO:0000256" key="6">
    <source>
        <dbReference type="SAM" id="SignalP"/>
    </source>
</evidence>
<evidence type="ECO:0000313" key="9">
    <source>
        <dbReference type="Proteomes" id="UP001597059"/>
    </source>
</evidence>
<dbReference type="InterPro" id="IPR002491">
    <property type="entry name" value="ABC_transptr_periplasmic_BD"/>
</dbReference>
<dbReference type="PROSITE" id="PS50983">
    <property type="entry name" value="FE_B12_PBP"/>
    <property type="match status" value="1"/>
</dbReference>
<dbReference type="EMBL" id="JBHTMN010000018">
    <property type="protein sequence ID" value="MFD1384905.1"/>
    <property type="molecule type" value="Genomic_DNA"/>
</dbReference>
<keyword evidence="4" id="KW-0408">Iron</keyword>
<comment type="caution">
    <text evidence="8">The sequence shown here is derived from an EMBL/GenBank/DDBJ whole genome shotgun (WGS) entry which is preliminary data.</text>
</comment>
<evidence type="ECO:0000256" key="5">
    <source>
        <dbReference type="ARBA" id="ARBA00022729"/>
    </source>
</evidence>
<keyword evidence="4" id="KW-0406">Ion transport</keyword>
<keyword evidence="9" id="KW-1185">Reference proteome</keyword>
<evidence type="ECO:0000313" key="8">
    <source>
        <dbReference type="EMBL" id="MFD1384905.1"/>
    </source>
</evidence>
<dbReference type="PANTHER" id="PTHR30532:SF1">
    <property type="entry name" value="IRON(3+)-HYDROXAMATE-BINDING PROTEIN FHUD"/>
    <property type="match status" value="1"/>
</dbReference>